<dbReference type="GO" id="GO:0016887">
    <property type="term" value="F:ATP hydrolysis activity"/>
    <property type="evidence" value="ECO:0007669"/>
    <property type="project" value="InterPro"/>
</dbReference>
<protein>
    <submittedName>
        <fullName evidence="5">Putative ABC transporter ATP-binding protein YbhF</fullName>
    </submittedName>
</protein>
<dbReference type="CDD" id="cd03230">
    <property type="entry name" value="ABC_DR_subfamily_A"/>
    <property type="match status" value="2"/>
</dbReference>
<feature type="compositionally biased region" description="Basic and acidic residues" evidence="3">
    <location>
        <begin position="333"/>
        <end position="346"/>
    </location>
</feature>
<feature type="region of interest" description="Disordered" evidence="3">
    <location>
        <begin position="333"/>
        <end position="382"/>
    </location>
</feature>
<dbReference type="RefSeq" id="WP_146596078.1">
    <property type="nucleotide sequence ID" value="NZ_SJPT01000007.1"/>
</dbReference>
<dbReference type="SUPFAM" id="SSF52540">
    <property type="entry name" value="P-loop containing nucleoside triphosphate hydrolases"/>
    <property type="match status" value="2"/>
</dbReference>
<evidence type="ECO:0000256" key="1">
    <source>
        <dbReference type="ARBA" id="ARBA00022741"/>
    </source>
</evidence>
<dbReference type="EMBL" id="SJPT01000007">
    <property type="protein sequence ID" value="TWU20938.1"/>
    <property type="molecule type" value="Genomic_DNA"/>
</dbReference>
<dbReference type="InterPro" id="IPR003439">
    <property type="entry name" value="ABC_transporter-like_ATP-bd"/>
</dbReference>
<dbReference type="Proteomes" id="UP000316304">
    <property type="component" value="Unassembled WGS sequence"/>
</dbReference>
<dbReference type="Pfam" id="PF00005">
    <property type="entry name" value="ABC_tran"/>
    <property type="match status" value="2"/>
</dbReference>
<dbReference type="PROSITE" id="PS00211">
    <property type="entry name" value="ABC_TRANSPORTER_1"/>
    <property type="match status" value="1"/>
</dbReference>
<evidence type="ECO:0000256" key="3">
    <source>
        <dbReference type="SAM" id="MobiDB-lite"/>
    </source>
</evidence>
<feature type="domain" description="ABC transporter" evidence="4">
    <location>
        <begin position="386"/>
        <end position="615"/>
    </location>
</feature>
<dbReference type="OrthoDB" id="9771863at2"/>
<dbReference type="SMART" id="SM00382">
    <property type="entry name" value="AAA"/>
    <property type="match status" value="2"/>
</dbReference>
<dbReference type="PANTHER" id="PTHR43038:SF3">
    <property type="entry name" value="ABC TRANSPORTER G FAMILY MEMBER 20 ISOFORM X1"/>
    <property type="match status" value="1"/>
</dbReference>
<name>A0A5C6C9T0_9BACT</name>
<dbReference type="InterPro" id="IPR027417">
    <property type="entry name" value="P-loop_NTPase"/>
</dbReference>
<evidence type="ECO:0000256" key="2">
    <source>
        <dbReference type="ARBA" id="ARBA00022840"/>
    </source>
</evidence>
<keyword evidence="2 5" id="KW-0067">ATP-binding</keyword>
<dbReference type="Gene3D" id="3.40.50.300">
    <property type="entry name" value="P-loop containing nucleotide triphosphate hydrolases"/>
    <property type="match status" value="2"/>
</dbReference>
<dbReference type="InterPro" id="IPR017871">
    <property type="entry name" value="ABC_transporter-like_CS"/>
</dbReference>
<feature type="domain" description="ABC transporter" evidence="4">
    <location>
        <begin position="27"/>
        <end position="261"/>
    </location>
</feature>
<reference evidence="5 6" key="1">
    <citation type="submission" date="2019-02" db="EMBL/GenBank/DDBJ databases">
        <title>Deep-cultivation of Planctomycetes and their phenomic and genomic characterization uncovers novel biology.</title>
        <authorList>
            <person name="Wiegand S."/>
            <person name="Jogler M."/>
            <person name="Boedeker C."/>
            <person name="Pinto D."/>
            <person name="Vollmers J."/>
            <person name="Rivas-Marin E."/>
            <person name="Kohn T."/>
            <person name="Peeters S.H."/>
            <person name="Heuer A."/>
            <person name="Rast P."/>
            <person name="Oberbeckmann S."/>
            <person name="Bunk B."/>
            <person name="Jeske O."/>
            <person name="Meyerdierks A."/>
            <person name="Storesund J.E."/>
            <person name="Kallscheuer N."/>
            <person name="Luecker S."/>
            <person name="Lage O.M."/>
            <person name="Pohl T."/>
            <person name="Merkel B.J."/>
            <person name="Hornburger P."/>
            <person name="Mueller R.-W."/>
            <person name="Bruemmer F."/>
            <person name="Labrenz M."/>
            <person name="Spormann A.M."/>
            <person name="Op Den Camp H."/>
            <person name="Overmann J."/>
            <person name="Amann R."/>
            <person name="Jetten M.S.M."/>
            <person name="Mascher T."/>
            <person name="Medema M.H."/>
            <person name="Devos D.P."/>
            <person name="Kaster A.-K."/>
            <person name="Ovreas L."/>
            <person name="Rohde M."/>
            <person name="Galperin M.Y."/>
            <person name="Jogler C."/>
        </authorList>
    </citation>
    <scope>NUCLEOTIDE SEQUENCE [LARGE SCALE GENOMIC DNA]</scope>
    <source>
        <strain evidence="5 6">Pla52o</strain>
    </source>
</reference>
<evidence type="ECO:0000313" key="5">
    <source>
        <dbReference type="EMBL" id="TWU20938.1"/>
    </source>
</evidence>
<comment type="caution">
    <text evidence="5">The sequence shown here is derived from an EMBL/GenBank/DDBJ whole genome shotgun (WGS) entry which is preliminary data.</text>
</comment>
<proteinExistence type="predicted"/>
<keyword evidence="6" id="KW-1185">Reference proteome</keyword>
<evidence type="ECO:0000259" key="4">
    <source>
        <dbReference type="PROSITE" id="PS50893"/>
    </source>
</evidence>
<organism evidence="5 6">
    <name type="scientific">Novipirellula galeiformis</name>
    <dbReference type="NCBI Taxonomy" id="2528004"/>
    <lineage>
        <taxon>Bacteria</taxon>
        <taxon>Pseudomonadati</taxon>
        <taxon>Planctomycetota</taxon>
        <taxon>Planctomycetia</taxon>
        <taxon>Pirellulales</taxon>
        <taxon>Pirellulaceae</taxon>
        <taxon>Novipirellula</taxon>
    </lineage>
</organism>
<accession>A0A5C6C9T0</accession>
<evidence type="ECO:0000313" key="6">
    <source>
        <dbReference type="Proteomes" id="UP000316304"/>
    </source>
</evidence>
<keyword evidence="1" id="KW-0547">Nucleotide-binding</keyword>
<gene>
    <name evidence="5" type="primary">ybhF_7</name>
    <name evidence="5" type="ORF">Pla52o_39690</name>
</gene>
<dbReference type="AlphaFoldDB" id="A0A5C6C9T0"/>
<dbReference type="PROSITE" id="PS50893">
    <property type="entry name" value="ABC_TRANSPORTER_2"/>
    <property type="match status" value="2"/>
</dbReference>
<sequence>MKRQGLVGSSTTTIHDHSFPNVGDVALQLSDVTKRFGAGKRTVDALRTLQFSVATRKITGLIGPDGAGKTTVMRLAAGILHADHGTVTVLGLDPAEQSLQVQAVVGYMPQRFGLYEDLTVQENLDLYADLQGVPADVRPARLNELMHMTGLAPFTKRLAGKLSGGMKQKLGLACTLIHPPRLLLLDEPTVGVDPVSRRELWAIVERFVREEGTTVLLSTAYLDEAERCDEVILLDEGQLLGQGPPHQFSEPLTGRTFQVQIPGRKNRDVQERLSGQPGVTDAVIQGDTVRLVVGRNVQWSAAQWLPDDPNASITAVPPRFEDGFIAMLRERHAKGDHDQERHESGSKPETSLPATPLASLDPREGRGKSESPTGGDPIAGEDSRIINVHQVERRFGDFYAVKGVTFGVSRGEVFGLLGANGAGKTTLFRMLCGLLPATGGTLQVAGVDVRKAAAEARAKIGYMSQKFSLYGTLSVADNLRFFSSAYGLNGRRRRDRMEWATNEFELGTIADDNSGDLPLGYKQRLSLACALMHEPELLFLDEPTSGVDPLTRREFWHRINSLATAGVTVLVTTHFMEEAEYCDRMAIMMSGEILALGSPAEIKQQSASKANPKPTMEEAFIQLIESPK</sequence>
<dbReference type="GO" id="GO:0005524">
    <property type="term" value="F:ATP binding"/>
    <property type="evidence" value="ECO:0007669"/>
    <property type="project" value="UniProtKB-KW"/>
</dbReference>
<dbReference type="InterPro" id="IPR003593">
    <property type="entry name" value="AAA+_ATPase"/>
</dbReference>
<dbReference type="PANTHER" id="PTHR43038">
    <property type="entry name" value="ATP-BINDING CASSETTE, SUB-FAMILY H, MEMBER 1"/>
    <property type="match status" value="1"/>
</dbReference>